<organism evidence="17 18">
    <name type="scientific">Cognatiluteimonas weifangensis</name>
    <dbReference type="NCBI Taxonomy" id="2303539"/>
    <lineage>
        <taxon>Bacteria</taxon>
        <taxon>Pseudomonadati</taxon>
        <taxon>Pseudomonadota</taxon>
        <taxon>Gammaproteobacteria</taxon>
        <taxon>Lysobacterales</taxon>
        <taxon>Lysobacteraceae</taxon>
        <taxon>Cognatiluteimonas</taxon>
    </lineage>
</organism>
<evidence type="ECO:0000313" key="18">
    <source>
        <dbReference type="Proteomes" id="UP000262917"/>
    </source>
</evidence>
<dbReference type="FunFam" id="1.20.140.10:FF:000008">
    <property type="entry name" value="acyl-CoA dehydrogenase family member 9, mitochondrial"/>
    <property type="match status" value="1"/>
</dbReference>
<dbReference type="InterPro" id="IPR009100">
    <property type="entry name" value="AcylCoA_DH/oxidase_NM_dom_sf"/>
</dbReference>
<keyword evidence="6 12" id="KW-0274">FAD</keyword>
<evidence type="ECO:0000256" key="12">
    <source>
        <dbReference type="RuleBase" id="RU362125"/>
    </source>
</evidence>
<dbReference type="FunFam" id="1.10.540.10:FF:000001">
    <property type="entry name" value="Very long-chain-specific acyl-CoA dehydrogenase, mitochondrial"/>
    <property type="match status" value="1"/>
</dbReference>
<dbReference type="RefSeq" id="WP_117201276.1">
    <property type="nucleotide sequence ID" value="NZ_JBHTBK010000005.1"/>
</dbReference>
<keyword evidence="7" id="KW-0809">Transit peptide</keyword>
<reference evidence="17 18" key="1">
    <citation type="submission" date="2018-08" db="EMBL/GenBank/DDBJ databases">
        <title>Lysobacter weifangensis sp. nov., a new member of the family 'Xanthomonadaceae', isolated from soil in a farmland.</title>
        <authorList>
            <person name="Zhao H."/>
        </authorList>
    </citation>
    <scope>NUCLEOTIDE SEQUENCE [LARGE SCALE GENOMIC DNA]</scope>
    <source>
        <strain evidence="17 18">WF-2</strain>
    </source>
</reference>
<keyword evidence="5 12" id="KW-0285">Flavoprotein</keyword>
<accession>A0A372DSA5</accession>
<evidence type="ECO:0000259" key="14">
    <source>
        <dbReference type="Pfam" id="PF02770"/>
    </source>
</evidence>
<dbReference type="AlphaFoldDB" id="A0A372DSA5"/>
<dbReference type="Pfam" id="PF02771">
    <property type="entry name" value="Acyl-CoA_dh_N"/>
    <property type="match status" value="1"/>
</dbReference>
<evidence type="ECO:0000259" key="16">
    <source>
        <dbReference type="Pfam" id="PF21343"/>
    </source>
</evidence>
<dbReference type="Gene3D" id="2.40.110.10">
    <property type="entry name" value="Butyryl-CoA Dehydrogenase, subunit A, domain 2"/>
    <property type="match status" value="1"/>
</dbReference>
<evidence type="ECO:0000256" key="7">
    <source>
        <dbReference type="ARBA" id="ARBA00022946"/>
    </source>
</evidence>
<keyword evidence="4" id="KW-0597">Phosphoprotein</keyword>
<dbReference type="InterPro" id="IPR006091">
    <property type="entry name" value="Acyl-CoA_Oxase/DH_mid-dom"/>
</dbReference>
<dbReference type="OrthoDB" id="9769473at2"/>
<dbReference type="PANTHER" id="PTHR43884">
    <property type="entry name" value="ACYL-COA DEHYDROGENASE"/>
    <property type="match status" value="1"/>
</dbReference>
<comment type="cofactor">
    <cofactor evidence="1 12">
        <name>FAD</name>
        <dbReference type="ChEBI" id="CHEBI:57692"/>
    </cofactor>
</comment>
<name>A0A372DSA5_9GAMM</name>
<evidence type="ECO:0000256" key="3">
    <source>
        <dbReference type="ARBA" id="ARBA00009347"/>
    </source>
</evidence>
<proteinExistence type="inferred from homology"/>
<evidence type="ECO:0000259" key="15">
    <source>
        <dbReference type="Pfam" id="PF02771"/>
    </source>
</evidence>
<evidence type="ECO:0000313" key="17">
    <source>
        <dbReference type="EMBL" id="RFP62456.1"/>
    </source>
</evidence>
<dbReference type="InterPro" id="IPR049448">
    <property type="entry name" value="ACAD9/ACADV-like_C"/>
</dbReference>
<evidence type="ECO:0000259" key="13">
    <source>
        <dbReference type="Pfam" id="PF00441"/>
    </source>
</evidence>
<keyword evidence="9" id="KW-0472">Membrane</keyword>
<dbReference type="InterPro" id="IPR013786">
    <property type="entry name" value="AcylCoA_DH/ox_N"/>
</dbReference>
<gene>
    <name evidence="17" type="ORF">D0Y53_01145</name>
</gene>
<feature type="domain" description="Acyl-CoA dehydrogenase/oxidase C-terminal" evidence="13">
    <location>
        <begin position="257"/>
        <end position="403"/>
    </location>
</feature>
<dbReference type="SUPFAM" id="SSF56645">
    <property type="entry name" value="Acyl-CoA dehydrogenase NM domain-like"/>
    <property type="match status" value="1"/>
</dbReference>
<protein>
    <submittedName>
        <fullName evidence="17">Acyl-CoA dehydrogenase</fullName>
    </submittedName>
</protein>
<dbReference type="Gene3D" id="1.10.540.10">
    <property type="entry name" value="Acyl-CoA dehydrogenase/oxidase, N-terminal domain"/>
    <property type="match status" value="1"/>
</dbReference>
<evidence type="ECO:0000256" key="2">
    <source>
        <dbReference type="ARBA" id="ARBA00004170"/>
    </source>
</evidence>
<dbReference type="InterPro" id="IPR006089">
    <property type="entry name" value="Acyl-CoA_DH_CS"/>
</dbReference>
<dbReference type="InterPro" id="IPR009075">
    <property type="entry name" value="AcylCo_DH/oxidase_C"/>
</dbReference>
<dbReference type="PANTHER" id="PTHR43884:SF9">
    <property type="entry name" value="COMPLEX I ASSEMBLY FACTOR ACAD9, MITOCHONDRIAL"/>
    <property type="match status" value="1"/>
</dbReference>
<comment type="similarity">
    <text evidence="3 12">Belongs to the acyl-CoA dehydrogenase family.</text>
</comment>
<dbReference type="Pfam" id="PF00441">
    <property type="entry name" value="Acyl-CoA_dh_1"/>
    <property type="match status" value="1"/>
</dbReference>
<sequence>MTPDPQHDASVAKQLFLGEILEERLFPYPQIRARDREMLGAMTDAIDQFLGERAGDLKHYDRIAEQPPEFLQALRDMGLFGLIIPEGYGGLALSNGAYARVLAQTSSHDSSVSLTIGAHSSIGMKGLLLFGSDEQKRRYLPGLASGELIAAFCLTEAGAGSDAASIRTRATRNDDGSWTLSGEKIWITNGGIADFYTVFARTDTPEGRITAFLVEAGWAGVSHGPHEDKMGIRASSTTTVAFDDVRVPAENVLGPVGKGFKVAMSILNSGRTGLGGGAVGGMKALLRLATAQAQQREQFGKPIAEFGLVREKIAQMTLDCFAAESTVWMVAHLIDSGSADYSVEAAISKVFASEAIQRAAYEALQIAAGNGFMREFPYEQIARDSRILSIFEGTNEILRLYVALSGLKDVGAGLSELQAAAGQIFNDPIKGFGVLGGYTGRRMREATGYGIDRIRHPLPPALRRLATTCEKYTVELSKASDRLLRRHGKQIADRQHAQKRIADIAIDLFVGLCVLSRAASLVAQSHPAADDAVAIAGLFARQARRRMARNVRGLERNEDEAIERLAVATLARGGYGWDVI</sequence>
<dbReference type="Pfam" id="PF21343">
    <property type="entry name" value="ACAD9-ACADV_C"/>
    <property type="match status" value="1"/>
</dbReference>
<evidence type="ECO:0000256" key="9">
    <source>
        <dbReference type="ARBA" id="ARBA00023136"/>
    </source>
</evidence>
<dbReference type="Gene3D" id="1.20.140.10">
    <property type="entry name" value="Butyryl-CoA Dehydrogenase, subunit A, domain 3"/>
    <property type="match status" value="2"/>
</dbReference>
<comment type="catalytic activity">
    <reaction evidence="11">
        <text>octadecanoyl-CoA + oxidized [electron-transfer flavoprotein] + H(+) = (2E)-octadecenoyl-CoA + reduced [electron-transfer flavoprotein]</text>
        <dbReference type="Rhea" id="RHEA:47240"/>
        <dbReference type="Rhea" id="RHEA-COMP:10685"/>
        <dbReference type="Rhea" id="RHEA-COMP:10686"/>
        <dbReference type="ChEBI" id="CHEBI:15378"/>
        <dbReference type="ChEBI" id="CHEBI:57394"/>
        <dbReference type="ChEBI" id="CHEBI:57692"/>
        <dbReference type="ChEBI" id="CHEBI:58307"/>
        <dbReference type="ChEBI" id="CHEBI:71412"/>
    </reaction>
    <physiologicalReaction direction="left-to-right" evidence="11">
        <dbReference type="Rhea" id="RHEA:47241"/>
    </physiologicalReaction>
</comment>
<dbReference type="GO" id="GO:0016020">
    <property type="term" value="C:membrane"/>
    <property type="evidence" value="ECO:0007669"/>
    <property type="project" value="UniProtKB-SubCell"/>
</dbReference>
<dbReference type="PROSITE" id="PS00072">
    <property type="entry name" value="ACYL_COA_DH_1"/>
    <property type="match status" value="1"/>
</dbReference>
<evidence type="ECO:0000256" key="11">
    <source>
        <dbReference type="ARBA" id="ARBA00049224"/>
    </source>
</evidence>
<keyword evidence="8 12" id="KW-0560">Oxidoreductase</keyword>
<evidence type="ECO:0000256" key="4">
    <source>
        <dbReference type="ARBA" id="ARBA00022553"/>
    </source>
</evidence>
<dbReference type="InterPro" id="IPR036250">
    <property type="entry name" value="AcylCo_DH-like_C"/>
</dbReference>
<dbReference type="GO" id="GO:0006631">
    <property type="term" value="P:fatty acid metabolic process"/>
    <property type="evidence" value="ECO:0007669"/>
    <property type="project" value="UniProtKB-ARBA"/>
</dbReference>
<dbReference type="Pfam" id="PF02770">
    <property type="entry name" value="Acyl-CoA_dh_M"/>
    <property type="match status" value="1"/>
</dbReference>
<dbReference type="GO" id="GO:0050660">
    <property type="term" value="F:flavin adenine dinucleotide binding"/>
    <property type="evidence" value="ECO:0007669"/>
    <property type="project" value="InterPro"/>
</dbReference>
<feature type="domain" description="Acyl-CoA dehydrogenase/oxidase N-terminal" evidence="15">
    <location>
        <begin position="42"/>
        <end position="147"/>
    </location>
</feature>
<feature type="domain" description="Acyl-CoA oxidase/dehydrogenase middle" evidence="14">
    <location>
        <begin position="151"/>
        <end position="245"/>
    </location>
</feature>
<evidence type="ECO:0000256" key="6">
    <source>
        <dbReference type="ARBA" id="ARBA00022827"/>
    </source>
</evidence>
<comment type="subcellular location">
    <subcellularLocation>
        <location evidence="2">Membrane</location>
        <topology evidence="2">Peripheral membrane protein</topology>
    </subcellularLocation>
</comment>
<dbReference type="InterPro" id="IPR037069">
    <property type="entry name" value="AcylCoA_DH/ox_N_sf"/>
</dbReference>
<dbReference type="SUPFAM" id="SSF47203">
    <property type="entry name" value="Acyl-CoA dehydrogenase C-terminal domain-like"/>
    <property type="match status" value="2"/>
</dbReference>
<feature type="domain" description="ACAD9/ACADV-like C-terminal" evidence="16">
    <location>
        <begin position="460"/>
        <end position="562"/>
    </location>
</feature>
<dbReference type="EMBL" id="QVPD01000001">
    <property type="protein sequence ID" value="RFP62456.1"/>
    <property type="molecule type" value="Genomic_DNA"/>
</dbReference>
<evidence type="ECO:0000256" key="1">
    <source>
        <dbReference type="ARBA" id="ARBA00001974"/>
    </source>
</evidence>
<dbReference type="GO" id="GO:0003995">
    <property type="term" value="F:acyl-CoA dehydrogenase activity"/>
    <property type="evidence" value="ECO:0007669"/>
    <property type="project" value="InterPro"/>
</dbReference>
<comment type="caution">
    <text evidence="17">The sequence shown here is derived from an EMBL/GenBank/DDBJ whole genome shotgun (WGS) entry which is preliminary data.</text>
</comment>
<dbReference type="FunFam" id="2.40.110.10:FF:000001">
    <property type="entry name" value="Acyl-CoA dehydrogenase, mitochondrial"/>
    <property type="match status" value="1"/>
</dbReference>
<keyword evidence="18" id="KW-1185">Reference proteome</keyword>
<dbReference type="Proteomes" id="UP000262917">
    <property type="component" value="Unassembled WGS sequence"/>
</dbReference>
<evidence type="ECO:0000256" key="5">
    <source>
        <dbReference type="ARBA" id="ARBA00022630"/>
    </source>
</evidence>
<dbReference type="InterPro" id="IPR046373">
    <property type="entry name" value="Acyl-CoA_Oxase/DH_mid-dom_sf"/>
</dbReference>
<evidence type="ECO:0000256" key="8">
    <source>
        <dbReference type="ARBA" id="ARBA00023002"/>
    </source>
</evidence>
<comment type="catalytic activity">
    <reaction evidence="10">
        <text>eicosanoyl-CoA + oxidized [electron-transfer flavoprotein] + H(+) = (2E)-eicosenoyl-CoA + reduced [electron-transfer flavoprotein]</text>
        <dbReference type="Rhea" id="RHEA:47236"/>
        <dbReference type="Rhea" id="RHEA-COMP:10685"/>
        <dbReference type="Rhea" id="RHEA-COMP:10686"/>
        <dbReference type="ChEBI" id="CHEBI:15378"/>
        <dbReference type="ChEBI" id="CHEBI:57380"/>
        <dbReference type="ChEBI" id="CHEBI:57692"/>
        <dbReference type="ChEBI" id="CHEBI:58307"/>
        <dbReference type="ChEBI" id="CHEBI:74691"/>
    </reaction>
    <physiologicalReaction direction="left-to-right" evidence="10">
        <dbReference type="Rhea" id="RHEA:47237"/>
    </physiologicalReaction>
</comment>
<evidence type="ECO:0000256" key="10">
    <source>
        <dbReference type="ARBA" id="ARBA00049140"/>
    </source>
</evidence>